<gene>
    <name evidence="3" type="ORF">DM826_02370</name>
</gene>
<dbReference type="InterPro" id="IPR013702">
    <property type="entry name" value="FIST_domain_N"/>
</dbReference>
<proteinExistence type="predicted"/>
<dbReference type="RefSeq" id="WP_120101027.1">
    <property type="nucleotide sequence ID" value="NZ_QKNY01000004.1"/>
</dbReference>
<feature type="domain" description="FIST" evidence="1">
    <location>
        <begin position="25"/>
        <end position="208"/>
    </location>
</feature>
<evidence type="ECO:0008006" key="5">
    <source>
        <dbReference type="Google" id="ProtNLM"/>
    </source>
</evidence>
<dbReference type="Pfam" id="PF10442">
    <property type="entry name" value="FIST_C"/>
    <property type="match status" value="1"/>
</dbReference>
<evidence type="ECO:0000259" key="2">
    <source>
        <dbReference type="SMART" id="SM01204"/>
    </source>
</evidence>
<dbReference type="PANTHER" id="PTHR40252:SF2">
    <property type="entry name" value="BLR0328 PROTEIN"/>
    <property type="match status" value="1"/>
</dbReference>
<accession>A0A3A6PYU1</accession>
<keyword evidence="4" id="KW-1185">Reference proteome</keyword>
<sequence length="370" mass="38360">MELAYSSASGDVLRDELTSLSSQERVEGLLVLATPSVDITADSFETTLESLSVPVCGGLFPQVIVDGESRTSGLLAIGLPTSPTVTVVSELSEADDELDASLPAGSSEAAFVFVDAHADADGVGSLIDALFRTYSVGLSVVGGGAGRLDGGGEPCLFTGDGIIEDAAVMAAVDQPIGIGVRHGWNEVAGPFRVTDADHGTIRELDGESAFEVYQEAIETNTDATLHREDFFETATAYPFGISRLDGEPIVRDPFAVDGDAISCFGPVPEGEFVTVLAGDPDSLIDAAEQAAETALTEKPIADGAGTLCVFDCISRHLYLDETFDQEVAAIDAGGWPMVGALTIGEIANDGTGHLDYYNKTAVVAAVSDDA</sequence>
<dbReference type="OrthoDB" id="140075at2157"/>
<dbReference type="EMBL" id="QKNY01000004">
    <property type="protein sequence ID" value="RJX44477.1"/>
    <property type="molecule type" value="Genomic_DNA"/>
</dbReference>
<comment type="caution">
    <text evidence="3">The sequence shown here is derived from an EMBL/GenBank/DDBJ whole genome shotgun (WGS) entry which is preliminary data.</text>
</comment>
<evidence type="ECO:0000313" key="4">
    <source>
        <dbReference type="Proteomes" id="UP000276588"/>
    </source>
</evidence>
<feature type="domain" description="FIST C-domain" evidence="2">
    <location>
        <begin position="209"/>
        <end position="349"/>
    </location>
</feature>
<protein>
    <recommendedName>
        <fullName evidence="5">Histidine kinase</fullName>
    </recommendedName>
</protein>
<dbReference type="InterPro" id="IPR019494">
    <property type="entry name" value="FIST_C"/>
</dbReference>
<dbReference type="SMART" id="SM00897">
    <property type="entry name" value="FIST"/>
    <property type="match status" value="1"/>
</dbReference>
<name>A0A3A6PYU1_9EURY</name>
<dbReference type="Proteomes" id="UP000276588">
    <property type="component" value="Unassembled WGS sequence"/>
</dbReference>
<evidence type="ECO:0000259" key="1">
    <source>
        <dbReference type="SMART" id="SM00897"/>
    </source>
</evidence>
<organism evidence="3 4">
    <name type="scientific">Halonotius aquaticus</name>
    <dbReference type="NCBI Taxonomy" id="2216978"/>
    <lineage>
        <taxon>Archaea</taxon>
        <taxon>Methanobacteriati</taxon>
        <taxon>Methanobacteriota</taxon>
        <taxon>Stenosarchaea group</taxon>
        <taxon>Halobacteria</taxon>
        <taxon>Halobacteriales</taxon>
        <taxon>Haloferacaceae</taxon>
        <taxon>Halonotius</taxon>
    </lineage>
</organism>
<dbReference type="Pfam" id="PF08495">
    <property type="entry name" value="FIST"/>
    <property type="match status" value="1"/>
</dbReference>
<dbReference type="SMART" id="SM01204">
    <property type="entry name" value="FIST_C"/>
    <property type="match status" value="1"/>
</dbReference>
<evidence type="ECO:0000313" key="3">
    <source>
        <dbReference type="EMBL" id="RJX44477.1"/>
    </source>
</evidence>
<dbReference type="PANTHER" id="PTHR40252">
    <property type="entry name" value="BLR0328 PROTEIN"/>
    <property type="match status" value="1"/>
</dbReference>
<reference evidence="3 4" key="1">
    <citation type="submission" date="2018-06" db="EMBL/GenBank/DDBJ databases">
        <title>Halonotius sp. F13-13 a new haloarchaeeon isolated from a solar saltern from Isla Cristina, Huelva, Spain.</title>
        <authorList>
            <person name="Duran-Viseras A."/>
            <person name="Sanchez-Porro C."/>
            <person name="Ventosa A."/>
        </authorList>
    </citation>
    <scope>NUCLEOTIDE SEQUENCE [LARGE SCALE GENOMIC DNA]</scope>
    <source>
        <strain evidence="3 4">F13-13</strain>
    </source>
</reference>
<dbReference type="AlphaFoldDB" id="A0A3A6PYU1"/>